<dbReference type="Pfam" id="PF07714">
    <property type="entry name" value="PK_Tyr_Ser-Thr"/>
    <property type="match status" value="1"/>
</dbReference>
<keyword evidence="3 7" id="KW-0418">Kinase</keyword>
<evidence type="ECO:0000256" key="5">
    <source>
        <dbReference type="SAM" id="MobiDB-lite"/>
    </source>
</evidence>
<dbReference type="InterPro" id="IPR000719">
    <property type="entry name" value="Prot_kinase_dom"/>
</dbReference>
<feature type="compositionally biased region" description="Low complexity" evidence="5">
    <location>
        <begin position="343"/>
        <end position="364"/>
    </location>
</feature>
<dbReference type="InterPro" id="IPR001245">
    <property type="entry name" value="Ser-Thr/Tyr_kinase_cat_dom"/>
</dbReference>
<evidence type="ECO:0000256" key="3">
    <source>
        <dbReference type="ARBA" id="ARBA00022777"/>
    </source>
</evidence>
<dbReference type="EMBL" id="ML179105">
    <property type="protein sequence ID" value="THV00355.1"/>
    <property type="molecule type" value="Genomic_DNA"/>
</dbReference>
<dbReference type="Gene3D" id="1.10.510.10">
    <property type="entry name" value="Transferase(Phosphotransferase) domain 1"/>
    <property type="match status" value="1"/>
</dbReference>
<gene>
    <name evidence="7" type="ORF">K435DRAFT_458283</name>
</gene>
<dbReference type="Proteomes" id="UP000297245">
    <property type="component" value="Unassembled WGS sequence"/>
</dbReference>
<dbReference type="InterPro" id="IPR051681">
    <property type="entry name" value="Ser/Thr_Kinases-Pseudokinases"/>
</dbReference>
<name>A0A4S8MCT7_DENBC</name>
<evidence type="ECO:0000256" key="4">
    <source>
        <dbReference type="ARBA" id="ARBA00022840"/>
    </source>
</evidence>
<dbReference type="AlphaFoldDB" id="A0A4S8MCT7"/>
<proteinExistence type="predicted"/>
<evidence type="ECO:0000313" key="8">
    <source>
        <dbReference type="Proteomes" id="UP000297245"/>
    </source>
</evidence>
<keyword evidence="8" id="KW-1185">Reference proteome</keyword>
<dbReference type="PANTHER" id="PTHR44329">
    <property type="entry name" value="SERINE/THREONINE-PROTEIN KINASE TNNI3K-RELATED"/>
    <property type="match status" value="1"/>
</dbReference>
<reference evidence="7 8" key="1">
    <citation type="journal article" date="2019" name="Nat. Ecol. Evol.">
        <title>Megaphylogeny resolves global patterns of mushroom evolution.</title>
        <authorList>
            <person name="Varga T."/>
            <person name="Krizsan K."/>
            <person name="Foldi C."/>
            <person name="Dima B."/>
            <person name="Sanchez-Garcia M."/>
            <person name="Sanchez-Ramirez S."/>
            <person name="Szollosi G.J."/>
            <person name="Szarkandi J.G."/>
            <person name="Papp V."/>
            <person name="Albert L."/>
            <person name="Andreopoulos W."/>
            <person name="Angelini C."/>
            <person name="Antonin V."/>
            <person name="Barry K.W."/>
            <person name="Bougher N.L."/>
            <person name="Buchanan P."/>
            <person name="Buyck B."/>
            <person name="Bense V."/>
            <person name="Catcheside P."/>
            <person name="Chovatia M."/>
            <person name="Cooper J."/>
            <person name="Damon W."/>
            <person name="Desjardin D."/>
            <person name="Finy P."/>
            <person name="Geml J."/>
            <person name="Haridas S."/>
            <person name="Hughes K."/>
            <person name="Justo A."/>
            <person name="Karasinski D."/>
            <person name="Kautmanova I."/>
            <person name="Kiss B."/>
            <person name="Kocsube S."/>
            <person name="Kotiranta H."/>
            <person name="LaButti K.M."/>
            <person name="Lechner B.E."/>
            <person name="Liimatainen K."/>
            <person name="Lipzen A."/>
            <person name="Lukacs Z."/>
            <person name="Mihaltcheva S."/>
            <person name="Morgado L.N."/>
            <person name="Niskanen T."/>
            <person name="Noordeloos M.E."/>
            <person name="Ohm R.A."/>
            <person name="Ortiz-Santana B."/>
            <person name="Ovrebo C."/>
            <person name="Racz N."/>
            <person name="Riley R."/>
            <person name="Savchenko A."/>
            <person name="Shiryaev A."/>
            <person name="Soop K."/>
            <person name="Spirin V."/>
            <person name="Szebenyi C."/>
            <person name="Tomsovsky M."/>
            <person name="Tulloss R.E."/>
            <person name="Uehling J."/>
            <person name="Grigoriev I.V."/>
            <person name="Vagvolgyi C."/>
            <person name="Papp T."/>
            <person name="Martin F.M."/>
            <person name="Miettinen O."/>
            <person name="Hibbett D.S."/>
            <person name="Nagy L.G."/>
        </authorList>
    </citation>
    <scope>NUCLEOTIDE SEQUENCE [LARGE SCALE GENOMIC DNA]</scope>
    <source>
        <strain evidence="7 8">CBS 962.96</strain>
    </source>
</reference>
<protein>
    <submittedName>
        <fullName evidence="7">Kinase-like protein</fullName>
    </submittedName>
</protein>
<dbReference type="PROSITE" id="PS50011">
    <property type="entry name" value="PROTEIN_KINASE_DOM"/>
    <property type="match status" value="1"/>
</dbReference>
<sequence length="384" mass="43244">MERVRTISRRDLVPYDSSARSSLLGVNRSRSLIKCNWNGRVVAVKFLTEDAQEDVLFERAQSWHSFPHQNVGQVLGVSDRACSPLFVVLPYYSNGNIIQFLARHPHFNRKSMILDIARGMQCLHSHDIIHGGLKPTNIMISDNMQVCITDFEMVRVQPSRNNESHRYFSPEAWKGLVSPASDVYAFAMSVYEILTSKVPWGSLSMKYIFQLVVGQNARPDRPETTDMTDKEWSIMEESWDKEPRLRPTFDIIIRMWQDPNEAAYSTRGGRYRRDNSLPLPPGSRWSDTTATSPPAYEPSSMTVPRPLPIPVQYSSTPSTAQSSRPHHSTDSGQYVSAHTELHSPPYTASSLSSSSASSSYSLFSPRIPLTPMSAPMGPPMQEGM</sequence>
<dbReference type="OrthoDB" id="5966500at2759"/>
<keyword evidence="2" id="KW-0547">Nucleotide-binding</keyword>
<evidence type="ECO:0000259" key="6">
    <source>
        <dbReference type="PROSITE" id="PS50011"/>
    </source>
</evidence>
<feature type="domain" description="Protein kinase" evidence="6">
    <location>
        <begin position="18"/>
        <end position="261"/>
    </location>
</feature>
<evidence type="ECO:0000313" key="7">
    <source>
        <dbReference type="EMBL" id="THV00355.1"/>
    </source>
</evidence>
<feature type="compositionally biased region" description="Polar residues" evidence="5">
    <location>
        <begin position="312"/>
        <end position="323"/>
    </location>
</feature>
<dbReference type="SUPFAM" id="SSF56112">
    <property type="entry name" value="Protein kinase-like (PK-like)"/>
    <property type="match status" value="1"/>
</dbReference>
<dbReference type="GO" id="GO:0005524">
    <property type="term" value="F:ATP binding"/>
    <property type="evidence" value="ECO:0007669"/>
    <property type="project" value="UniProtKB-KW"/>
</dbReference>
<keyword evidence="4" id="KW-0067">ATP-binding</keyword>
<evidence type="ECO:0000256" key="2">
    <source>
        <dbReference type="ARBA" id="ARBA00022741"/>
    </source>
</evidence>
<dbReference type="InterPro" id="IPR011009">
    <property type="entry name" value="Kinase-like_dom_sf"/>
</dbReference>
<accession>A0A4S8MCT7</accession>
<evidence type="ECO:0000256" key="1">
    <source>
        <dbReference type="ARBA" id="ARBA00022679"/>
    </source>
</evidence>
<organism evidence="7 8">
    <name type="scientific">Dendrothele bispora (strain CBS 962.96)</name>
    <dbReference type="NCBI Taxonomy" id="1314807"/>
    <lineage>
        <taxon>Eukaryota</taxon>
        <taxon>Fungi</taxon>
        <taxon>Dikarya</taxon>
        <taxon>Basidiomycota</taxon>
        <taxon>Agaricomycotina</taxon>
        <taxon>Agaricomycetes</taxon>
        <taxon>Agaricomycetidae</taxon>
        <taxon>Agaricales</taxon>
        <taxon>Agaricales incertae sedis</taxon>
        <taxon>Dendrothele</taxon>
    </lineage>
</organism>
<dbReference type="PANTHER" id="PTHR44329:SF288">
    <property type="entry name" value="MITOGEN-ACTIVATED PROTEIN KINASE KINASE KINASE 20"/>
    <property type="match status" value="1"/>
</dbReference>
<feature type="region of interest" description="Disordered" evidence="5">
    <location>
        <begin position="265"/>
        <end position="384"/>
    </location>
</feature>
<keyword evidence="1" id="KW-0808">Transferase</keyword>
<dbReference type="GO" id="GO:0004674">
    <property type="term" value="F:protein serine/threonine kinase activity"/>
    <property type="evidence" value="ECO:0007669"/>
    <property type="project" value="TreeGrafter"/>
</dbReference>